<proteinExistence type="predicted"/>
<reference evidence="2" key="1">
    <citation type="journal article" date="2014" name="Genome Announc.">
        <title>De novo whole-genome sequence and genome annotation of Lichtheimia ramosa.</title>
        <authorList>
            <person name="Linde J."/>
            <person name="Schwartze V."/>
            <person name="Binder U."/>
            <person name="Lass-Florl C."/>
            <person name="Voigt K."/>
            <person name="Horn F."/>
        </authorList>
    </citation>
    <scope>NUCLEOTIDE SEQUENCE</scope>
    <source>
        <strain evidence="2">JMRC FSU:6197</strain>
    </source>
</reference>
<evidence type="ECO:0000256" key="1">
    <source>
        <dbReference type="SAM" id="MobiDB-lite"/>
    </source>
</evidence>
<organism evidence="2">
    <name type="scientific">Lichtheimia ramosa</name>
    <dbReference type="NCBI Taxonomy" id="688394"/>
    <lineage>
        <taxon>Eukaryota</taxon>
        <taxon>Fungi</taxon>
        <taxon>Fungi incertae sedis</taxon>
        <taxon>Mucoromycota</taxon>
        <taxon>Mucoromycotina</taxon>
        <taxon>Mucoromycetes</taxon>
        <taxon>Mucorales</taxon>
        <taxon>Lichtheimiaceae</taxon>
        <taxon>Lichtheimia</taxon>
    </lineage>
</organism>
<gene>
    <name evidence="2" type="ORF">LRAMOSA03636</name>
</gene>
<dbReference type="SUPFAM" id="SSF82602">
    <property type="entry name" value="Nuclease A inhibitor (NuiA)"/>
    <property type="match status" value="1"/>
</dbReference>
<dbReference type="InterPro" id="IPR036587">
    <property type="entry name" value="NucleaseA_inhib-like_sf"/>
</dbReference>
<protein>
    <submittedName>
        <fullName evidence="2">Uncharacterized protein</fullName>
    </submittedName>
</protein>
<dbReference type="Pfam" id="PF07924">
    <property type="entry name" value="NuiA"/>
    <property type="match status" value="1"/>
</dbReference>
<accession>A0A077WWH4</accession>
<dbReference type="OrthoDB" id="2329895at2759"/>
<dbReference type="EMBL" id="LK023346">
    <property type="protein sequence ID" value="CDS11373.1"/>
    <property type="molecule type" value="Genomic_DNA"/>
</dbReference>
<sequence length="177" mass="19692">MEKEDADYLAMLNNKTINPTPSKQQENEQQSTSHAGESAQQFPELMAARDQISSRSKELSLVSETDAPFEWVSADWNSDTLPSVQQLVDLGWIDQSVTEKTKSIDEFFDKLTKSDDPYGQAGRFQSLYEAIQHAFEGQETKVYLLGDQSITVLILGIISSNDGKKALAGLRSLLVET</sequence>
<name>A0A077WWH4_9FUNG</name>
<evidence type="ECO:0000313" key="2">
    <source>
        <dbReference type="EMBL" id="CDS11373.1"/>
    </source>
</evidence>
<dbReference type="InterPro" id="IPR012489">
    <property type="entry name" value="NucleaseA_inhib-like"/>
</dbReference>
<feature type="region of interest" description="Disordered" evidence="1">
    <location>
        <begin position="1"/>
        <end position="49"/>
    </location>
</feature>
<dbReference type="AlphaFoldDB" id="A0A077WWH4"/>
<dbReference type="Gene3D" id="3.40.1460.10">
    <property type="entry name" value="Nuclease A inhibitor-like"/>
    <property type="match status" value="1"/>
</dbReference>
<feature type="compositionally biased region" description="Polar residues" evidence="1">
    <location>
        <begin position="13"/>
        <end position="41"/>
    </location>
</feature>